<dbReference type="OrthoDB" id="5414143at2759"/>
<dbReference type="AlphaFoldDB" id="A0A1E3BF97"/>
<reference evidence="1 2" key="1">
    <citation type="journal article" date="2016" name="BMC Genomics">
        <title>Comparative genomic and transcriptomic analyses of the Fuzhuan brick tea-fermentation fungus Aspergillus cristatus.</title>
        <authorList>
            <person name="Ge Y."/>
            <person name="Wang Y."/>
            <person name="Liu Y."/>
            <person name="Tan Y."/>
            <person name="Ren X."/>
            <person name="Zhang X."/>
            <person name="Hyde K.D."/>
            <person name="Liu Y."/>
            <person name="Liu Z."/>
        </authorList>
    </citation>
    <scope>NUCLEOTIDE SEQUENCE [LARGE SCALE GENOMIC DNA]</scope>
    <source>
        <strain evidence="1 2">GZAAS20.1005</strain>
    </source>
</reference>
<gene>
    <name evidence="1" type="ORF">SI65_04618</name>
</gene>
<dbReference type="EMBL" id="JXNT01000004">
    <property type="protein sequence ID" value="ODM19633.1"/>
    <property type="molecule type" value="Genomic_DNA"/>
</dbReference>
<sequence>MSSANWSQLGLEIKSIILNNTGEFLDLHFLPGGISLLGTRGVSFLNRMGTSWMPSMGDSLGLKGDGKPGILGDYVTWSQGGTTIKCALTNYHDVRYGERLMGPSGLAFLKHLDQYGASPTSPPSENITLDLADMDHQASLAQSDNSMGAQDFFSPNKMFAVPEVQFLSHYGAIADPVPPGFLIARFDSLRKGSSYTKLGRTTDVTSGLCNGSLAYSNWKEKSTIQYDYRGQSVDTTNILEEFVVVSKKTSGKQATFSEDGDSGAFVLDHEGHVCGLLYGGVSDFYDRDEYFVNAGLVMNMPELINSMKLKTVTRCDNAGDLSLP</sequence>
<dbReference type="Proteomes" id="UP000094569">
    <property type="component" value="Unassembled WGS sequence"/>
</dbReference>
<accession>A0A1E3BF97</accession>
<comment type="caution">
    <text evidence="1">The sequence shown here is derived from an EMBL/GenBank/DDBJ whole genome shotgun (WGS) entry which is preliminary data.</text>
</comment>
<evidence type="ECO:0000313" key="2">
    <source>
        <dbReference type="Proteomes" id="UP000094569"/>
    </source>
</evidence>
<organism evidence="1 2">
    <name type="scientific">Aspergillus cristatus</name>
    <name type="common">Chinese Fuzhuan brick tea-fermentation fungus</name>
    <name type="synonym">Eurotium cristatum</name>
    <dbReference type="NCBI Taxonomy" id="573508"/>
    <lineage>
        <taxon>Eukaryota</taxon>
        <taxon>Fungi</taxon>
        <taxon>Dikarya</taxon>
        <taxon>Ascomycota</taxon>
        <taxon>Pezizomycotina</taxon>
        <taxon>Eurotiomycetes</taxon>
        <taxon>Eurotiomycetidae</taxon>
        <taxon>Eurotiales</taxon>
        <taxon>Aspergillaceae</taxon>
        <taxon>Aspergillus</taxon>
        <taxon>Aspergillus subgen. Aspergillus</taxon>
    </lineage>
</organism>
<keyword evidence="2" id="KW-1185">Reference proteome</keyword>
<dbReference type="VEuPathDB" id="FungiDB:SI65_04618"/>
<protein>
    <submittedName>
        <fullName evidence="1">Uncharacterized protein</fullName>
    </submittedName>
</protein>
<name>A0A1E3BF97_ASPCR</name>
<proteinExistence type="predicted"/>
<evidence type="ECO:0000313" key="1">
    <source>
        <dbReference type="EMBL" id="ODM19633.1"/>
    </source>
</evidence>